<name>A0A2S4V2Z1_9BASI</name>
<feature type="compositionally biased region" description="Basic residues" evidence="1">
    <location>
        <begin position="1"/>
        <end position="12"/>
    </location>
</feature>
<accession>A0A2S4V2Z1</accession>
<dbReference type="VEuPathDB" id="FungiDB:PSTT_10753"/>
<proteinExistence type="predicted"/>
<feature type="compositionally biased region" description="Polar residues" evidence="1">
    <location>
        <begin position="65"/>
        <end position="80"/>
    </location>
</feature>
<comment type="caution">
    <text evidence="2">The sequence shown here is derived from an EMBL/GenBank/DDBJ whole genome shotgun (WGS) entry which is preliminary data.</text>
</comment>
<keyword evidence="3" id="KW-1185">Reference proteome</keyword>
<evidence type="ECO:0000256" key="1">
    <source>
        <dbReference type="SAM" id="MobiDB-lite"/>
    </source>
</evidence>
<feature type="region of interest" description="Disordered" evidence="1">
    <location>
        <begin position="1"/>
        <end position="118"/>
    </location>
</feature>
<dbReference type="VEuPathDB" id="FungiDB:PSHT_07844"/>
<protein>
    <submittedName>
        <fullName evidence="2">Uncharacterized protein</fullName>
    </submittedName>
</protein>
<dbReference type="EMBL" id="PKSL01000118">
    <property type="protein sequence ID" value="POW03899.1"/>
    <property type="molecule type" value="Genomic_DNA"/>
</dbReference>
<feature type="compositionally biased region" description="Polar residues" evidence="1">
    <location>
        <begin position="90"/>
        <end position="118"/>
    </location>
</feature>
<dbReference type="Proteomes" id="UP000239156">
    <property type="component" value="Unassembled WGS sequence"/>
</dbReference>
<evidence type="ECO:0000313" key="3">
    <source>
        <dbReference type="Proteomes" id="UP000239156"/>
    </source>
</evidence>
<organism evidence="2 3">
    <name type="scientific">Puccinia striiformis</name>
    <dbReference type="NCBI Taxonomy" id="27350"/>
    <lineage>
        <taxon>Eukaryota</taxon>
        <taxon>Fungi</taxon>
        <taxon>Dikarya</taxon>
        <taxon>Basidiomycota</taxon>
        <taxon>Pucciniomycotina</taxon>
        <taxon>Pucciniomycetes</taxon>
        <taxon>Pucciniales</taxon>
        <taxon>Pucciniaceae</taxon>
        <taxon>Puccinia</taxon>
    </lineage>
</organism>
<evidence type="ECO:0000313" key="2">
    <source>
        <dbReference type="EMBL" id="POW03899.1"/>
    </source>
</evidence>
<dbReference type="AlphaFoldDB" id="A0A2S4V2Z1"/>
<feature type="non-terminal residue" evidence="2">
    <location>
        <position position="461"/>
    </location>
</feature>
<gene>
    <name evidence="2" type="ORF">PSTT_10753</name>
</gene>
<sequence>MRLRRNARKTKPKPTYDEYETDSSYSDSDSDIELVPVVSNSNKRKRAGRSSYPGFSTPLPDAINRTRQGTTRCPTVSPSHHFSPPALRRASTSRVPPVSQQANKTTGSKTAATPRRSTLTSAAQLKKLETEKANEAKRSRELIIGSLSNQILSRLVSMGIRSRDVGQLCSERLGWKFDEWKTSLKGSKTLVYEPIEVKVPISRKRANSSVRKSISLADKAWNPSLEADALSLCIAKSDGDRVRFPEDDMSDRQFTSQSERSPTWTAVDDLSEVRTVFIHRTIIHEFLSDDRPSVLDLARKLPRVQFFAFGGAKEPASLQSPQPGPSIDLFKICLHPSMRVELHKNLEDDYQSRLDVSLLIDFLAQQFDNPSKDETKSLAEWIKLDRNVITWLSSDPSQLPDQDCDEDVLEVTIISNTLKQIQKDLYTDFRRFIIAIPEDHPYADKNSLDGYQRYSVPHDPI</sequence>
<reference evidence="2" key="1">
    <citation type="submission" date="2017-12" db="EMBL/GenBank/DDBJ databases">
        <title>Gene loss provides genomic basis for host adaptation in cereal stripe rust fungi.</title>
        <authorList>
            <person name="Xia C."/>
        </authorList>
    </citation>
    <scope>NUCLEOTIDE SEQUENCE [LARGE SCALE GENOMIC DNA]</scope>
    <source>
        <strain evidence="2">93-210</strain>
    </source>
</reference>